<organism evidence="2 3">
    <name type="scientific">Conoideocrella luteorostrata</name>
    <dbReference type="NCBI Taxonomy" id="1105319"/>
    <lineage>
        <taxon>Eukaryota</taxon>
        <taxon>Fungi</taxon>
        <taxon>Dikarya</taxon>
        <taxon>Ascomycota</taxon>
        <taxon>Pezizomycotina</taxon>
        <taxon>Sordariomycetes</taxon>
        <taxon>Hypocreomycetidae</taxon>
        <taxon>Hypocreales</taxon>
        <taxon>Clavicipitaceae</taxon>
        <taxon>Conoideocrella</taxon>
    </lineage>
</organism>
<dbReference type="GO" id="GO:0016811">
    <property type="term" value="F:hydrolase activity, acting on carbon-nitrogen (but not peptide) bonds, in linear amides"/>
    <property type="evidence" value="ECO:0007669"/>
    <property type="project" value="InterPro"/>
</dbReference>
<comment type="caution">
    <text evidence="2">The sequence shown here is derived from an EMBL/GenBank/DDBJ whole genome shotgun (WGS) entry which is preliminary data.</text>
</comment>
<dbReference type="SUPFAM" id="SSF141130">
    <property type="entry name" value="Acetamidase/Formamidase-like"/>
    <property type="match status" value="1"/>
</dbReference>
<protein>
    <recommendedName>
        <fullName evidence="4">Acetamidase/formamidase</fullName>
    </recommendedName>
</protein>
<evidence type="ECO:0008006" key="4">
    <source>
        <dbReference type="Google" id="ProtNLM"/>
    </source>
</evidence>
<reference evidence="2" key="1">
    <citation type="submission" date="2023-06" db="EMBL/GenBank/DDBJ databases">
        <title>Conoideocrella luteorostrata (Hypocreales: Clavicipitaceae), a potential biocontrol fungus for elongate hemlock scale in United States Christmas tree production areas.</title>
        <authorList>
            <person name="Barrett H."/>
            <person name="Lovett B."/>
            <person name="Macias A.M."/>
            <person name="Stajich J.E."/>
            <person name="Kasson M.T."/>
        </authorList>
    </citation>
    <scope>NUCLEOTIDE SEQUENCE</scope>
    <source>
        <strain evidence="2">ARSEF 14590</strain>
    </source>
</reference>
<evidence type="ECO:0000313" key="3">
    <source>
        <dbReference type="Proteomes" id="UP001251528"/>
    </source>
</evidence>
<evidence type="ECO:0000256" key="1">
    <source>
        <dbReference type="SAM" id="MobiDB-lite"/>
    </source>
</evidence>
<dbReference type="Proteomes" id="UP001251528">
    <property type="component" value="Unassembled WGS sequence"/>
</dbReference>
<dbReference type="InterPro" id="IPR004304">
    <property type="entry name" value="FmdA_AmdA"/>
</dbReference>
<dbReference type="Gene3D" id="2.60.120.580">
    <property type="entry name" value="Acetamidase/Formamidase-like domains"/>
    <property type="match status" value="2"/>
</dbReference>
<evidence type="ECO:0000313" key="2">
    <source>
        <dbReference type="EMBL" id="KAK2595315.1"/>
    </source>
</evidence>
<feature type="region of interest" description="Disordered" evidence="1">
    <location>
        <begin position="42"/>
        <end position="63"/>
    </location>
</feature>
<name>A0AAJ0CM11_9HYPO</name>
<dbReference type="Pfam" id="PF03069">
    <property type="entry name" value="FmdA_AmdA"/>
    <property type="match status" value="2"/>
</dbReference>
<sequence>MAHPHINHANIHLRWSKNILPVLNIRSGAEVDFELRDGFNNQITPTTKPSELPGLDPGQADPAFGPVAIEGAEPGDVLRVDILELKPAAYGWTAILPNFGLLSDEFPGPHLKVWDLSTISDGYTEFKPGIRVPTQPFLGVMGLAPSTDGELSTIPPYNWGGNIDCKHITAGSSLYLPVQTAGALFSCGDGHAAQGDGEVCGTAIETPMKARLRLTLEKNKPWVKSPHYLTSSEPKTRASSFRGQEYATVGIDANLLEATKKGLRGAIDWLVGEKGLGREDAYMLCSVVADLKIVEAVDMPHYAVACSIPLSIFVGAGGDN</sequence>
<dbReference type="PANTHER" id="PTHR31891:SF1">
    <property type="entry name" value="FORMAMIDASE C869.04-RELATED"/>
    <property type="match status" value="1"/>
</dbReference>
<keyword evidence="3" id="KW-1185">Reference proteome</keyword>
<proteinExistence type="predicted"/>
<dbReference type="Gene3D" id="3.10.28.20">
    <property type="entry name" value="Acetamidase/Formamidase-like domains"/>
    <property type="match status" value="1"/>
</dbReference>
<dbReference type="PANTHER" id="PTHR31891">
    <property type="entry name" value="FORMAMIDASE C869.04-RELATED"/>
    <property type="match status" value="1"/>
</dbReference>
<gene>
    <name evidence="2" type="ORF">QQS21_006971</name>
</gene>
<dbReference type="EMBL" id="JASWJB010000136">
    <property type="protein sequence ID" value="KAK2595315.1"/>
    <property type="molecule type" value="Genomic_DNA"/>
</dbReference>
<accession>A0AAJ0CM11</accession>
<dbReference type="AlphaFoldDB" id="A0AAJ0CM11"/>